<dbReference type="STRING" id="375.BKD09_RS39865"/>
<reference evidence="1 2" key="1">
    <citation type="submission" date="2014-09" db="EMBL/GenBank/DDBJ databases">
        <title>Draft genome of Bradyrhizobium japonicum Is-34.</title>
        <authorList>
            <person name="Tsurumaru H."/>
            <person name="Yamakawa T."/>
            <person name="Hashimoto S."/>
            <person name="Okizaki K."/>
            <person name="Kanesaki Y."/>
            <person name="Yoshikawa H."/>
            <person name="Yajima S."/>
        </authorList>
    </citation>
    <scope>NUCLEOTIDE SEQUENCE [LARGE SCALE GENOMIC DNA]</scope>
    <source>
        <strain evidence="1 2">Is-34</strain>
    </source>
</reference>
<sequence>MSRSLQWFFRNRETGDVTIAQAPNLVLWVVIVAGVLRWVWQPPGAAAVALDIVFKGGLIVWALDEIFRGVNPWRRCLGGAVLAYELTTFL</sequence>
<accession>A0A0A3XZZ1</accession>
<dbReference type="EMBL" id="JRPN01000006">
    <property type="protein sequence ID" value="KGT79960.1"/>
    <property type="molecule type" value="Genomic_DNA"/>
</dbReference>
<evidence type="ECO:0000313" key="1">
    <source>
        <dbReference type="EMBL" id="KGT79960.1"/>
    </source>
</evidence>
<proteinExistence type="predicted"/>
<protein>
    <submittedName>
        <fullName evidence="1">Glycine/betaine ABC transporter permease</fullName>
    </submittedName>
</protein>
<organism evidence="1 2">
    <name type="scientific">Bradyrhizobium japonicum</name>
    <dbReference type="NCBI Taxonomy" id="375"/>
    <lineage>
        <taxon>Bacteria</taxon>
        <taxon>Pseudomonadati</taxon>
        <taxon>Pseudomonadota</taxon>
        <taxon>Alphaproteobacteria</taxon>
        <taxon>Hyphomicrobiales</taxon>
        <taxon>Nitrobacteraceae</taxon>
        <taxon>Bradyrhizobium</taxon>
    </lineage>
</organism>
<dbReference type="Proteomes" id="UP000030377">
    <property type="component" value="Unassembled WGS sequence"/>
</dbReference>
<name>A0A0A3XZZ1_BRAJP</name>
<dbReference type="RefSeq" id="WP_041955124.1">
    <property type="nucleotide sequence ID" value="NZ_JRPN01000006.1"/>
</dbReference>
<evidence type="ECO:0000313" key="2">
    <source>
        <dbReference type="Proteomes" id="UP000030377"/>
    </source>
</evidence>
<gene>
    <name evidence="1" type="ORF">MA20_10160</name>
</gene>
<dbReference type="AlphaFoldDB" id="A0A0A3XZZ1"/>
<comment type="caution">
    <text evidence="1">The sequence shown here is derived from an EMBL/GenBank/DDBJ whole genome shotgun (WGS) entry which is preliminary data.</text>
</comment>